<reference evidence="3 4" key="1">
    <citation type="submission" date="2016-02" db="EMBL/GenBank/DDBJ databases">
        <title>Corynebacterium glutamicum N24 whole genome sequencing project.</title>
        <authorList>
            <person name="Matsutani M."/>
            <person name="Nangtapong N."/>
            <person name="Yakushi T."/>
            <person name="Matsushita K."/>
        </authorList>
    </citation>
    <scope>NUCLEOTIDE SEQUENCE [LARGE SCALE GENOMIC DNA]</scope>
    <source>
        <strain evidence="3 4">N24</strain>
    </source>
</reference>
<feature type="compositionally biased region" description="Low complexity" evidence="1">
    <location>
        <begin position="487"/>
        <end position="532"/>
    </location>
</feature>
<dbReference type="KEGG" id="csur:N24_1206"/>
<dbReference type="RefSeq" id="WP_096455247.1">
    <property type="nucleotide sequence ID" value="NZ_AP017369.1"/>
</dbReference>
<keyword evidence="2" id="KW-0812">Transmembrane</keyword>
<protein>
    <submittedName>
        <fullName evidence="3">Uncharacterized protein</fullName>
    </submittedName>
</protein>
<evidence type="ECO:0000256" key="1">
    <source>
        <dbReference type="SAM" id="MobiDB-lite"/>
    </source>
</evidence>
<keyword evidence="2" id="KW-0472">Membrane</keyword>
<gene>
    <name evidence="3" type="ORF">N24_1206</name>
</gene>
<feature type="compositionally biased region" description="Polar residues" evidence="1">
    <location>
        <begin position="416"/>
        <end position="445"/>
    </location>
</feature>
<name>A0A161JNK8_9CORY</name>
<dbReference type="EMBL" id="AP017369">
    <property type="protein sequence ID" value="BAU95468.1"/>
    <property type="molecule type" value="Genomic_DNA"/>
</dbReference>
<organism evidence="3 4">
    <name type="scientific">Corynebacterium suranareeae</name>
    <dbReference type="NCBI Taxonomy" id="2506452"/>
    <lineage>
        <taxon>Bacteria</taxon>
        <taxon>Bacillati</taxon>
        <taxon>Actinomycetota</taxon>
        <taxon>Actinomycetes</taxon>
        <taxon>Mycobacteriales</taxon>
        <taxon>Corynebacteriaceae</taxon>
        <taxon>Corynebacterium</taxon>
    </lineage>
</organism>
<keyword evidence="2" id="KW-1133">Transmembrane helix</keyword>
<dbReference type="AlphaFoldDB" id="A0A161JNK8"/>
<keyword evidence="4" id="KW-1185">Reference proteome</keyword>
<feature type="region of interest" description="Disordered" evidence="1">
    <location>
        <begin position="408"/>
        <end position="541"/>
    </location>
</feature>
<sequence>MPASSATPTQSYALEYVNRFALKSLITPEQHEGLIEAVIAPIESGAKLGVWVGHTFIGTVKDSAVLLNSQLLRIFASGYLISCQLHLTPARGTLASIVLPDLDFALIMNQPPQVESTLIPGGALWYAEPTASALFQCFLPKSTVLFELHEQQSVLSLLYNGIECAVLDIDDAAALSSAVQYCSRHGVRPMVHGRVFRVGTSVCIELDALPFEKWTKDQRRLGALRVPTLVPYQSDLNNYRSSVKQFSEAISEQPTQARPWTPTADKIVAYSPHAALVAGGASLAAVLPASNFAPNYWIAYSITGAVLLLTAVVVLFARRRGGNTQFWNLLSSVGLMASVPVFVFITANTYIDATSTSVVSAKSTPLTTLSSRPVDATSGPSDLDLANAMPSSVQSPNQVMVPLAAPQNHDAVSPAPQGSTVISSPSVPGESPSYSDWYQETTTSELHIGTNDPSREEESKTSQTSTSMQPPLALPPTFAEIEDEPVETTTSEEPTELPEQTETPETTQPPTATPYTEMITTSEAPASSTEASVDTTEASLN</sequence>
<feature type="transmembrane region" description="Helical" evidence="2">
    <location>
        <begin position="297"/>
        <end position="317"/>
    </location>
</feature>
<proteinExistence type="predicted"/>
<evidence type="ECO:0000256" key="2">
    <source>
        <dbReference type="SAM" id="Phobius"/>
    </source>
</evidence>
<accession>A0A161JNK8</accession>
<feature type="transmembrane region" description="Helical" evidence="2">
    <location>
        <begin position="329"/>
        <end position="351"/>
    </location>
</feature>
<evidence type="ECO:0000313" key="4">
    <source>
        <dbReference type="Proteomes" id="UP000218244"/>
    </source>
</evidence>
<dbReference type="Proteomes" id="UP000218244">
    <property type="component" value="Chromosome"/>
</dbReference>
<evidence type="ECO:0000313" key="3">
    <source>
        <dbReference type="EMBL" id="BAU95468.1"/>
    </source>
</evidence>